<reference evidence="3" key="1">
    <citation type="submission" date="2020-11" db="EMBL/GenBank/DDBJ databases">
        <title>Bacterial whole genome sequence for Caenimonas sp. DR4.4.</title>
        <authorList>
            <person name="Le V."/>
            <person name="Ko S.-R."/>
            <person name="Ahn C.-Y."/>
            <person name="Oh H.-M."/>
        </authorList>
    </citation>
    <scope>NUCLEOTIDE SEQUENCE</scope>
    <source>
        <strain evidence="3">DR4.4</strain>
    </source>
</reference>
<organism evidence="3 4">
    <name type="scientific">Caenimonas aquaedulcis</name>
    <dbReference type="NCBI Taxonomy" id="2793270"/>
    <lineage>
        <taxon>Bacteria</taxon>
        <taxon>Pseudomonadati</taxon>
        <taxon>Pseudomonadota</taxon>
        <taxon>Betaproteobacteria</taxon>
        <taxon>Burkholderiales</taxon>
        <taxon>Comamonadaceae</taxon>
        <taxon>Caenimonas</taxon>
    </lineage>
</organism>
<feature type="compositionally biased region" description="Basic and acidic residues" evidence="1">
    <location>
        <begin position="43"/>
        <end position="65"/>
    </location>
</feature>
<dbReference type="EMBL" id="JADWYS010000001">
    <property type="protein sequence ID" value="MBG9389596.1"/>
    <property type="molecule type" value="Genomic_DNA"/>
</dbReference>
<evidence type="ECO:0000256" key="1">
    <source>
        <dbReference type="SAM" id="MobiDB-lite"/>
    </source>
</evidence>
<feature type="chain" id="PRO_5036843509" evidence="2">
    <location>
        <begin position="22"/>
        <end position="125"/>
    </location>
</feature>
<keyword evidence="4" id="KW-1185">Reference proteome</keyword>
<feature type="region of interest" description="Disordered" evidence="1">
    <location>
        <begin position="17"/>
        <end position="125"/>
    </location>
</feature>
<dbReference type="Proteomes" id="UP000651050">
    <property type="component" value="Unassembled WGS sequence"/>
</dbReference>
<feature type="compositionally biased region" description="Basic and acidic residues" evidence="1">
    <location>
        <begin position="86"/>
        <end position="111"/>
    </location>
</feature>
<proteinExistence type="predicted"/>
<keyword evidence="2" id="KW-0732">Signal</keyword>
<accession>A0A931MHZ7</accession>
<dbReference type="RefSeq" id="WP_196987384.1">
    <property type="nucleotide sequence ID" value="NZ_JADWYS010000001.1"/>
</dbReference>
<name>A0A931MHZ7_9BURK</name>
<evidence type="ECO:0000256" key="2">
    <source>
        <dbReference type="SAM" id="SignalP"/>
    </source>
</evidence>
<protein>
    <submittedName>
        <fullName evidence="3">Uncharacterized protein</fullName>
    </submittedName>
</protein>
<comment type="caution">
    <text evidence="3">The sequence shown here is derived from an EMBL/GenBank/DDBJ whole genome shotgun (WGS) entry which is preliminary data.</text>
</comment>
<dbReference type="AlphaFoldDB" id="A0A931MHZ7"/>
<feature type="signal peptide" evidence="2">
    <location>
        <begin position="1"/>
        <end position="21"/>
    </location>
</feature>
<sequence>MKTTAFIAALSLSAAAGLAHAAAGNNDTTPAHRGSHPAAVQTDKSDRDAKADAKGKGETLTEKTKHAFHTMGQKIRSAGHKIAKPTHTDKDGDTKRASTNTDRRNDVRNSNDTRVMGSSSGDTRK</sequence>
<evidence type="ECO:0000313" key="3">
    <source>
        <dbReference type="EMBL" id="MBG9389596.1"/>
    </source>
</evidence>
<feature type="compositionally biased region" description="Polar residues" evidence="1">
    <location>
        <begin position="112"/>
        <end position="125"/>
    </location>
</feature>
<evidence type="ECO:0000313" key="4">
    <source>
        <dbReference type="Proteomes" id="UP000651050"/>
    </source>
</evidence>
<gene>
    <name evidence="3" type="ORF">I5803_16320</name>
</gene>